<accession>A0A2N5CMW8</accession>
<keyword evidence="5" id="KW-1185">Reference proteome</keyword>
<evidence type="ECO:0000313" key="2">
    <source>
        <dbReference type="EMBL" id="AYV46550.1"/>
    </source>
</evidence>
<gene>
    <name evidence="2" type="ORF">C1707_09885</name>
    <name evidence="3" type="ORF">CFHF_21360</name>
</gene>
<feature type="region of interest" description="Disordered" evidence="1">
    <location>
        <begin position="1"/>
        <end position="24"/>
    </location>
</feature>
<feature type="compositionally biased region" description="Basic and acidic residues" evidence="1">
    <location>
        <begin position="1"/>
        <end position="10"/>
    </location>
</feature>
<dbReference type="EMBL" id="PJRQ01000044">
    <property type="protein sequence ID" value="PLR07786.1"/>
    <property type="molecule type" value="Genomic_DNA"/>
</dbReference>
<dbReference type="OrthoDB" id="8611097at2"/>
<evidence type="ECO:0000313" key="3">
    <source>
        <dbReference type="EMBL" id="PLR07786.1"/>
    </source>
</evidence>
<proteinExistence type="predicted"/>
<evidence type="ECO:0000313" key="5">
    <source>
        <dbReference type="Proteomes" id="UP000281192"/>
    </source>
</evidence>
<sequence>MSFQKMDRNFQSKKGKSFHAESGHDDRPFAVSIAMAMLSEWGESPSARKEVGRITAANERTVRNWFEGRNGPSGENLVALVRHSDAVFGTVLELSGRQALLPVAGILGLRDQLDALVHAIDELRVH</sequence>
<evidence type="ECO:0000313" key="4">
    <source>
        <dbReference type="Proteomes" id="UP000234483"/>
    </source>
</evidence>
<dbReference type="Proteomes" id="UP000234483">
    <property type="component" value="Unassembled WGS sequence"/>
</dbReference>
<organism evidence="3 4">
    <name type="scientific">Caulobacter flavus</name>
    <dbReference type="NCBI Taxonomy" id="1679497"/>
    <lineage>
        <taxon>Bacteria</taxon>
        <taxon>Pseudomonadati</taxon>
        <taxon>Pseudomonadota</taxon>
        <taxon>Alphaproteobacteria</taxon>
        <taxon>Caulobacterales</taxon>
        <taxon>Caulobacteraceae</taxon>
        <taxon>Caulobacter</taxon>
    </lineage>
</organism>
<dbReference type="KEGG" id="cfh:C1707_09885"/>
<name>A0A2N5CMW8_9CAUL</name>
<dbReference type="AlphaFoldDB" id="A0A2N5CMW8"/>
<protein>
    <recommendedName>
        <fullName evidence="6">XRE family transcriptional regulator</fullName>
    </recommendedName>
</protein>
<evidence type="ECO:0008006" key="6">
    <source>
        <dbReference type="Google" id="ProtNLM"/>
    </source>
</evidence>
<dbReference type="EMBL" id="CP026100">
    <property type="protein sequence ID" value="AYV46550.1"/>
    <property type="molecule type" value="Genomic_DNA"/>
</dbReference>
<reference evidence="2 5" key="2">
    <citation type="submission" date="2018-01" db="EMBL/GenBank/DDBJ databases">
        <title>Complete genome sequence of Caulobacter flavus RHGG3.</title>
        <authorList>
            <person name="Yang E."/>
        </authorList>
    </citation>
    <scope>NUCLEOTIDE SEQUENCE [LARGE SCALE GENOMIC DNA]</scope>
    <source>
        <strain evidence="2 5">RHGG3</strain>
    </source>
</reference>
<reference evidence="3 4" key="1">
    <citation type="submission" date="2017-12" db="EMBL/GenBank/DDBJ databases">
        <title>The genome sequence of Caulobacter flavus CGMCC1 15093.</title>
        <authorList>
            <person name="Gao J."/>
            <person name="Mao X."/>
            <person name="Sun J."/>
        </authorList>
    </citation>
    <scope>NUCLEOTIDE SEQUENCE [LARGE SCALE GENOMIC DNA]</scope>
    <source>
        <strain evidence="3 4">CGMCC1 15093</strain>
    </source>
</reference>
<dbReference type="RefSeq" id="WP_101714955.1">
    <property type="nucleotide sequence ID" value="NZ_CP026100.1"/>
</dbReference>
<evidence type="ECO:0000256" key="1">
    <source>
        <dbReference type="SAM" id="MobiDB-lite"/>
    </source>
</evidence>
<dbReference type="Proteomes" id="UP000281192">
    <property type="component" value="Chromosome"/>
</dbReference>